<gene>
    <name evidence="2" type="ORF">C7B45_11860</name>
</gene>
<accession>A0A2T2WG14</accession>
<reference evidence="2 3" key="1">
    <citation type="journal article" date="2014" name="BMC Genomics">
        <title>Comparison of environmental and isolate Sulfobacillus genomes reveals diverse carbon, sulfur, nitrogen, and hydrogen metabolisms.</title>
        <authorList>
            <person name="Justice N.B."/>
            <person name="Norman A."/>
            <person name="Brown C.T."/>
            <person name="Singh A."/>
            <person name="Thomas B.C."/>
            <person name="Banfield J.F."/>
        </authorList>
    </citation>
    <scope>NUCLEOTIDE SEQUENCE [LARGE SCALE GENOMIC DNA]</scope>
    <source>
        <strain evidence="2">AMDSBA3</strain>
    </source>
</reference>
<organism evidence="2 3">
    <name type="scientific">Sulfobacillus acidophilus</name>
    <dbReference type="NCBI Taxonomy" id="53633"/>
    <lineage>
        <taxon>Bacteria</taxon>
        <taxon>Bacillati</taxon>
        <taxon>Bacillota</taxon>
        <taxon>Clostridia</taxon>
        <taxon>Eubacteriales</taxon>
        <taxon>Clostridiales Family XVII. Incertae Sedis</taxon>
        <taxon>Sulfobacillus</taxon>
    </lineage>
</organism>
<name>A0A2T2WG14_9FIRM</name>
<dbReference type="Proteomes" id="UP000241848">
    <property type="component" value="Unassembled WGS sequence"/>
</dbReference>
<proteinExistence type="predicted"/>
<evidence type="ECO:0000313" key="2">
    <source>
        <dbReference type="EMBL" id="PSR21176.1"/>
    </source>
</evidence>
<dbReference type="CDD" id="cd00009">
    <property type="entry name" value="AAA"/>
    <property type="match status" value="1"/>
</dbReference>
<dbReference type="InterPro" id="IPR003593">
    <property type="entry name" value="AAA+_ATPase"/>
</dbReference>
<feature type="domain" description="AAA+ ATPase" evidence="1">
    <location>
        <begin position="27"/>
        <end position="168"/>
    </location>
</feature>
<dbReference type="EMBL" id="PXYV01000040">
    <property type="protein sequence ID" value="PSR21176.1"/>
    <property type="molecule type" value="Genomic_DNA"/>
</dbReference>
<comment type="caution">
    <text evidence="2">The sequence shown here is derived from an EMBL/GenBank/DDBJ whole genome shotgun (WGS) entry which is preliminary data.</text>
</comment>
<dbReference type="PRINTS" id="PR00364">
    <property type="entry name" value="DISEASERSIST"/>
</dbReference>
<dbReference type="Gene3D" id="3.40.50.300">
    <property type="entry name" value="P-loop containing nucleotide triphosphate hydrolases"/>
    <property type="match status" value="1"/>
</dbReference>
<dbReference type="InterPro" id="IPR027417">
    <property type="entry name" value="P-loop_NTPase"/>
</dbReference>
<dbReference type="SMART" id="SM00382">
    <property type="entry name" value="AAA"/>
    <property type="match status" value="1"/>
</dbReference>
<dbReference type="SUPFAM" id="SSF52540">
    <property type="entry name" value="P-loop containing nucleoside triphosphate hydrolases"/>
    <property type="match status" value="1"/>
</dbReference>
<evidence type="ECO:0000313" key="3">
    <source>
        <dbReference type="Proteomes" id="UP000241848"/>
    </source>
</evidence>
<sequence length="678" mass="76787">MIADLLVMGRASELKWVDEWIKAKDQKLTLMMVHGPAGIGKSTLLEAIYQRALAKGLPAWRTDGHYMNTPTAWIDYMGLLLLHGVAGQPDVNDQNSDRLANLRRLSSLLSTHKSILLIDNAEFLGMTGEWLRTQFFHQLRDARLLVVMATRTPLMEWVTDSFWHDQLFQWNLAPLTYNETLAYMTARHIDANRWGAKLFQSTRGHPLSVALAVDSLSRDPAGSMDVFQTVTMQVLREVVSEDWMPYIEALAIVKEANQATLEQMAGRNIGSLEYHRLLSLSFLSADAQGLRMHDTIRQILLNDLRQRLPQRYRELRHRALTVLGEDRDVDDAALRLRKAAILLDLYRDDLPVQPWMEFSAVSGWEENSRVLAHERVYLHQLLPSTPRSRLIAAGQQHEFLDALIDVHPQGVRVVRNSQNEPIGFWAGLWLSENTMPLLYRYLPRLAAALPEALLREAHGPQELADTCVTVFFCFCENVASLTIEQVRGLVLWDALVVLGGSVRVLVTSEHPPFRRVMSSIGLRPKTFVSPQNDVVEVLVGDKRGKGFLAFLWFLDRLGRTVGGESVLQDDDIKRLLDALGNFDMLEHEVRALGLDDAAQVVADRLTTYLTAVPPIAPLTQLEQLLLRYTYLEHGYTSAAIAAKLHLSRSSYYRYRERAIAQMAAWWNAASRISAHAQP</sequence>
<evidence type="ECO:0000259" key="1">
    <source>
        <dbReference type="SMART" id="SM00382"/>
    </source>
</evidence>
<dbReference type="AlphaFoldDB" id="A0A2T2WG14"/>
<protein>
    <recommendedName>
        <fullName evidence="1">AAA+ ATPase domain-containing protein</fullName>
    </recommendedName>
</protein>